<dbReference type="InParanoid" id="Q7RIX4"/>
<evidence type="ECO:0000313" key="3">
    <source>
        <dbReference type="Proteomes" id="UP000008553"/>
    </source>
</evidence>
<name>Q7RIX4_PLAYO</name>
<dbReference type="AlphaFoldDB" id="Q7RIX4"/>
<keyword evidence="1" id="KW-0812">Transmembrane</keyword>
<keyword evidence="1" id="KW-0472">Membrane</keyword>
<protein>
    <submittedName>
        <fullName evidence="2">Phosphatase</fullName>
    </submittedName>
</protein>
<evidence type="ECO:0000313" key="2">
    <source>
        <dbReference type="EMBL" id="EAA15210.1"/>
    </source>
</evidence>
<evidence type="ECO:0000256" key="1">
    <source>
        <dbReference type="SAM" id="Phobius"/>
    </source>
</evidence>
<keyword evidence="1" id="KW-1133">Transmembrane helix</keyword>
<sequence>MMKFEYKNKYLSWACSGLSLIDVVINFLISARLFEIFEKNKKIKQKKQKKLIKQKKQKKIYPSKVILYLTHQSAILSFQSCIGIKKKYMKIPPFGGFISLELVHIKMKDVKNDLKMLYSNFGYDNNTVNIFCCREDCVWKKKKKKYRKRRKRIKEIKENNKLENYKNVFKFYGNKIHDLKTLFFLLCKENIDIDHLIQLYDECLKNNYKDIRNFNLKNYDNVEDNKKKRKFHGFFVKFTFNNFFPLKIEKKNISTNNSHKINDNHIIKDISNFDRKKKKSLKKFPKNDYNKLDKIIKIYHNNCINLENTHDKYMDYIYNSNSSIYRNIYTKLNKIYFIQNNIKKNTHFNNKLMPQKYNYRQKKNENVLKPKSENKYLTQLDSFKFRDKFCKNKNVLVSTNLEIKKNHKFYFFQNKNVDLSDKNDGATGYRFKGPRKNGALKIFKKWAKKKTFKNEASTQSRQYFNDNIICLDCLVAYLKKMIRVYGNPEMA</sequence>
<gene>
    <name evidence="2" type="ORF">PY03492</name>
</gene>
<keyword evidence="3" id="KW-1185">Reference proteome</keyword>
<dbReference type="SUPFAM" id="SSF53254">
    <property type="entry name" value="Phosphoglycerate mutase-like"/>
    <property type="match status" value="1"/>
</dbReference>
<proteinExistence type="predicted"/>
<comment type="caution">
    <text evidence="2">The sequence shown here is derived from an EMBL/GenBank/DDBJ whole genome shotgun (WGS) entry which is preliminary data.</text>
</comment>
<dbReference type="EMBL" id="AABL01001007">
    <property type="protein sequence ID" value="EAA15210.1"/>
    <property type="molecule type" value="Genomic_DNA"/>
</dbReference>
<dbReference type="PaxDb" id="73239-Q7RIX4"/>
<reference evidence="2 3" key="1">
    <citation type="journal article" date="2002" name="Nature">
        <title>Genome sequence and comparative analysis of the model rodent malaria parasite Plasmodium yoelii yoelii.</title>
        <authorList>
            <person name="Carlton J.M."/>
            <person name="Angiuoli S.V."/>
            <person name="Suh B.B."/>
            <person name="Kooij T.W."/>
            <person name="Pertea M."/>
            <person name="Silva J.C."/>
            <person name="Ermolaeva M.D."/>
            <person name="Allen J.E."/>
            <person name="Selengut J.D."/>
            <person name="Koo H.L."/>
            <person name="Peterson J.D."/>
            <person name="Pop M."/>
            <person name="Kosack D.S."/>
            <person name="Shumway M.F."/>
            <person name="Bidwell S.L."/>
            <person name="Shallom S.J."/>
            <person name="van Aken S.E."/>
            <person name="Riedmuller S.B."/>
            <person name="Feldblyum T.V."/>
            <person name="Cho J.K."/>
            <person name="Quackenbush J."/>
            <person name="Sedegah M."/>
            <person name="Shoaibi A."/>
            <person name="Cummings L.M."/>
            <person name="Florens L."/>
            <person name="Yates J.R."/>
            <person name="Raine J.D."/>
            <person name="Sinden R.E."/>
            <person name="Harris M.A."/>
            <person name="Cunningham D.A."/>
            <person name="Preiser P.R."/>
            <person name="Bergman L.W."/>
            <person name="Vaidya A.B."/>
            <person name="van Lin L.H."/>
            <person name="Janse C.J."/>
            <person name="Waters A.P."/>
            <person name="Smith H.O."/>
            <person name="White O.R."/>
            <person name="Salzberg S.L."/>
            <person name="Venter J.C."/>
            <person name="Fraser C.M."/>
            <person name="Hoffman S.L."/>
            <person name="Gardner M.J."/>
            <person name="Carucci D.J."/>
        </authorList>
    </citation>
    <scope>NUCLEOTIDE SEQUENCE [LARGE SCALE GENOMIC DNA]</scope>
    <source>
        <strain evidence="2 3">17XNL</strain>
    </source>
</reference>
<accession>Q7RIX4</accession>
<organism evidence="2 3">
    <name type="scientific">Plasmodium yoelii yoelii</name>
    <dbReference type="NCBI Taxonomy" id="73239"/>
    <lineage>
        <taxon>Eukaryota</taxon>
        <taxon>Sar</taxon>
        <taxon>Alveolata</taxon>
        <taxon>Apicomplexa</taxon>
        <taxon>Aconoidasida</taxon>
        <taxon>Haemosporida</taxon>
        <taxon>Plasmodiidae</taxon>
        <taxon>Plasmodium</taxon>
        <taxon>Plasmodium (Vinckeia)</taxon>
    </lineage>
</organism>
<dbReference type="STRING" id="73239.Q7RIX4"/>
<dbReference type="InterPro" id="IPR029033">
    <property type="entry name" value="His_PPase_superfam"/>
</dbReference>
<feature type="transmembrane region" description="Helical" evidence="1">
    <location>
        <begin position="12"/>
        <end position="34"/>
    </location>
</feature>
<dbReference type="Proteomes" id="UP000008553">
    <property type="component" value="Unassembled WGS sequence"/>
</dbReference>